<evidence type="ECO:0000313" key="2">
    <source>
        <dbReference type="Proteomes" id="UP001473302"/>
    </source>
</evidence>
<name>A0ABP9ZAN8_9FUNG</name>
<keyword evidence="2" id="KW-1185">Reference proteome</keyword>
<reference evidence="1 2" key="1">
    <citation type="submission" date="2024-04" db="EMBL/GenBank/DDBJ databases">
        <title>genome sequences of Mucor flavus KT1a and Helicostylum pulchrum KT1b strains isolated from the surface of a dry-aged beef.</title>
        <authorList>
            <person name="Toyotome T."/>
            <person name="Hosono M."/>
            <person name="Torimaru M."/>
            <person name="Fukuda K."/>
            <person name="Mikami N."/>
        </authorList>
    </citation>
    <scope>NUCLEOTIDE SEQUENCE [LARGE SCALE GENOMIC DNA]</scope>
    <source>
        <strain evidence="1 2">KT1a</strain>
    </source>
</reference>
<evidence type="ECO:0000313" key="1">
    <source>
        <dbReference type="EMBL" id="GAA5816180.1"/>
    </source>
</evidence>
<dbReference type="EMBL" id="BAABUK010000030">
    <property type="protein sequence ID" value="GAA5816180.1"/>
    <property type="molecule type" value="Genomic_DNA"/>
</dbReference>
<protein>
    <submittedName>
        <fullName evidence="1">Uncharacterized protein</fullName>
    </submittedName>
</protein>
<gene>
    <name evidence="1" type="ORF">MFLAVUS_009706</name>
</gene>
<dbReference type="Proteomes" id="UP001473302">
    <property type="component" value="Unassembled WGS sequence"/>
</dbReference>
<proteinExistence type="predicted"/>
<accession>A0ABP9ZAN8</accession>
<sequence>MISKKELILQQGQGFDPQTLYIEYSFKTRQFAEAELKKFIKLAYEETENNEIKDFLFNEYIDNNFKIHNYSQSSIPVLRHQLLLADVDKAYLNKYILVIMVNYFMVPPSLLPMDAYYICPSPFDLSFSDEYSEQDICSIIWSPIFRALFAHTPNNYKKYKVDSRLGIKVNGHFVDIANVEVGKEVGSTKIKDSHHKVVLEVTTIIRKVISSFYFINPASLTILSFQICRLKGDILFTILAGPSKCTTERPCLRVRVPLKPDDTEGIKALIKSLMLFKELIEDTASVIKYNVINAIDKRSSFGPVLQRGYKDNLPRYTSWLEKK</sequence>
<comment type="caution">
    <text evidence="1">The sequence shown here is derived from an EMBL/GenBank/DDBJ whole genome shotgun (WGS) entry which is preliminary data.</text>
</comment>
<organism evidence="1 2">
    <name type="scientific">Mucor flavus</name>
    <dbReference type="NCBI Taxonomy" id="439312"/>
    <lineage>
        <taxon>Eukaryota</taxon>
        <taxon>Fungi</taxon>
        <taxon>Fungi incertae sedis</taxon>
        <taxon>Mucoromycota</taxon>
        <taxon>Mucoromycotina</taxon>
        <taxon>Mucoromycetes</taxon>
        <taxon>Mucorales</taxon>
        <taxon>Mucorineae</taxon>
        <taxon>Mucoraceae</taxon>
        <taxon>Mucor</taxon>
    </lineage>
</organism>